<gene>
    <name evidence="3" type="ORF">AT727_17475</name>
    <name evidence="2" type="ORF">DPCES_4699</name>
</gene>
<evidence type="ECO:0000313" key="4">
    <source>
        <dbReference type="Proteomes" id="UP000054623"/>
    </source>
</evidence>
<dbReference type="OrthoDB" id="3169575at2"/>
<dbReference type="PATRIC" id="fig|49338.4.peg.5052"/>
<protein>
    <submittedName>
        <fullName evidence="2">Tat pathway signal sequence domain protein</fullName>
    </submittedName>
</protein>
<dbReference type="Proteomes" id="UP000054623">
    <property type="component" value="Unassembled WGS sequence"/>
</dbReference>
<dbReference type="OMA" id="PYYVATT"/>
<dbReference type="EMBL" id="LK996017">
    <property type="protein sequence ID" value="CDX04585.1"/>
    <property type="molecule type" value="Genomic_DNA"/>
</dbReference>
<keyword evidence="1" id="KW-0812">Transmembrane</keyword>
<reference evidence="2" key="1">
    <citation type="submission" date="2014-07" db="EMBL/GenBank/DDBJ databases">
        <authorList>
            <person name="Hornung V.Bastian."/>
        </authorList>
    </citation>
    <scope>NUCLEOTIDE SEQUENCE</scope>
    <source>
        <strain evidence="2">PCE-S</strain>
    </source>
</reference>
<feature type="transmembrane region" description="Helical" evidence="1">
    <location>
        <begin position="7"/>
        <end position="25"/>
    </location>
</feature>
<evidence type="ECO:0000313" key="3">
    <source>
        <dbReference type="EMBL" id="KTE92722.1"/>
    </source>
</evidence>
<reference evidence="3 4" key="2">
    <citation type="submission" date="2015-12" db="EMBL/GenBank/DDBJ databases">
        <title>Draft Genome Sequence of Desulfitobacterium hafniense Strain DH, a Sulfate-reducing Bacterium Isolated from Paddy Soils.</title>
        <authorList>
            <person name="Bao P."/>
            <person name="Zhang X."/>
            <person name="Li G."/>
        </authorList>
    </citation>
    <scope>NUCLEOTIDE SEQUENCE [LARGE SCALE GENOMIC DNA]</scope>
    <source>
        <strain evidence="3 4">DH</strain>
    </source>
</reference>
<feature type="transmembrane region" description="Helical" evidence="1">
    <location>
        <begin position="37"/>
        <end position="58"/>
    </location>
</feature>
<proteinExistence type="predicted"/>
<evidence type="ECO:0000256" key="1">
    <source>
        <dbReference type="SAM" id="Phobius"/>
    </source>
</evidence>
<name>A0A098B899_DESHA</name>
<organism evidence="2">
    <name type="scientific">Desulfitobacterium hafniense</name>
    <name type="common">Desulfitobacterium frappieri</name>
    <dbReference type="NCBI Taxonomy" id="49338"/>
    <lineage>
        <taxon>Bacteria</taxon>
        <taxon>Bacillati</taxon>
        <taxon>Bacillota</taxon>
        <taxon>Clostridia</taxon>
        <taxon>Eubacteriales</taxon>
        <taxon>Desulfitobacteriaceae</taxon>
        <taxon>Desulfitobacterium</taxon>
    </lineage>
</organism>
<keyword evidence="1" id="KW-1133">Transmembrane helix</keyword>
<dbReference type="EMBL" id="LOCK01000011">
    <property type="protein sequence ID" value="KTE92722.1"/>
    <property type="molecule type" value="Genomic_DNA"/>
</dbReference>
<sequence length="533" mass="60186">MRNSKGKLILAAIWIAFTLISYYFALVPINLQSPGFWVFLIYVLGVGAGLFLLHQVFVEKRLTLTKHIGSYLVMATLLVTIVGGIMLLYSLPVFHAKAYANLIDKQEGDFAKDVEELPINQIPTVDRDTALRLGDRKMGEIVELVSQFNVAPDYTQINYQGKPVRVSPLEYADFFKWLSNTKEGLPSYIRVDMVTGNVELVTPEQSIKYSESELFFENVRRYLRMHYPMAIFGDFSFEVDEQGVPYWIVSVRHNTIGLFGGTDIKEAIMLNATTGEHQKLKLEEVPEWVDRVYDADLVVGQVNYNGRYQNGFINSIFGQKGVLATTEGYNYLALHDDVYLYTGITSVVRDESNIGFILINMRTKETTFYGIPSAEEYSAMGSAQGAVQEKGYVSTFPLLLNIEGNPVYFMSLKDAAGLIKMYALVDAQNYQKVVVGNTLEEALRAFTGRSGTVTETTPEEPKEEFDIQGKITDIQNVVMDGNTYFYILLDGRSDIFVASIKVSEKLPFLKIGDEIQGRYVEKYKGVHEIMRLQ</sequence>
<dbReference type="RefSeq" id="WP_005807777.1">
    <property type="nucleotide sequence ID" value="NZ_CABKQQ010000002.1"/>
</dbReference>
<feature type="transmembrane region" description="Helical" evidence="1">
    <location>
        <begin position="70"/>
        <end position="91"/>
    </location>
</feature>
<dbReference type="AlphaFoldDB" id="A0A098B899"/>
<accession>A0A098B899</accession>
<keyword evidence="1" id="KW-0472">Membrane</keyword>
<evidence type="ECO:0000313" key="2">
    <source>
        <dbReference type="EMBL" id="CDX04585.1"/>
    </source>
</evidence>